<organism evidence="5 6">
    <name type="scientific">Nesterenkonia sphaerica</name>
    <dbReference type="NCBI Taxonomy" id="1804988"/>
    <lineage>
        <taxon>Bacteria</taxon>
        <taxon>Bacillati</taxon>
        <taxon>Actinomycetota</taxon>
        <taxon>Actinomycetes</taxon>
        <taxon>Micrococcales</taxon>
        <taxon>Micrococcaceae</taxon>
        <taxon>Nesterenkonia</taxon>
    </lineage>
</organism>
<name>A0A5R9A836_9MICC</name>
<dbReference type="GO" id="GO:0016301">
    <property type="term" value="F:kinase activity"/>
    <property type="evidence" value="ECO:0007669"/>
    <property type="project" value="UniProtKB-KW"/>
</dbReference>
<dbReference type="PANTHER" id="PTHR10584">
    <property type="entry name" value="SUGAR KINASE"/>
    <property type="match status" value="1"/>
</dbReference>
<feature type="region of interest" description="Disordered" evidence="3">
    <location>
        <begin position="258"/>
        <end position="286"/>
    </location>
</feature>
<protein>
    <submittedName>
        <fullName evidence="5">Ribokinase</fullName>
    </submittedName>
</protein>
<evidence type="ECO:0000259" key="4">
    <source>
        <dbReference type="Pfam" id="PF00294"/>
    </source>
</evidence>
<keyword evidence="6" id="KW-1185">Reference proteome</keyword>
<keyword evidence="1" id="KW-0808">Transferase</keyword>
<evidence type="ECO:0000313" key="5">
    <source>
        <dbReference type="EMBL" id="TLP74314.1"/>
    </source>
</evidence>
<keyword evidence="2 5" id="KW-0418">Kinase</keyword>
<dbReference type="EMBL" id="VAWA01000011">
    <property type="protein sequence ID" value="TLP74314.1"/>
    <property type="molecule type" value="Genomic_DNA"/>
</dbReference>
<feature type="domain" description="Carbohydrate kinase PfkB" evidence="4">
    <location>
        <begin position="12"/>
        <end position="251"/>
    </location>
</feature>
<dbReference type="SUPFAM" id="SSF53613">
    <property type="entry name" value="Ribokinase-like"/>
    <property type="match status" value="1"/>
</dbReference>
<evidence type="ECO:0000313" key="6">
    <source>
        <dbReference type="Proteomes" id="UP000306544"/>
    </source>
</evidence>
<proteinExistence type="predicted"/>
<dbReference type="Proteomes" id="UP000306544">
    <property type="component" value="Unassembled WGS sequence"/>
</dbReference>
<dbReference type="PANTHER" id="PTHR10584:SF166">
    <property type="entry name" value="RIBOKINASE"/>
    <property type="match status" value="1"/>
</dbReference>
<reference evidence="5 6" key="1">
    <citation type="submission" date="2019-05" db="EMBL/GenBank/DDBJ databases">
        <title>Nesterenkonia sp. GY239, isolated from the Southern Atlantic Ocean.</title>
        <authorList>
            <person name="Zhang G."/>
        </authorList>
    </citation>
    <scope>NUCLEOTIDE SEQUENCE [LARGE SCALE GENOMIC DNA]</scope>
    <source>
        <strain evidence="5 6">GY239</strain>
    </source>
</reference>
<dbReference type="PRINTS" id="PR00990">
    <property type="entry name" value="RIBOKINASE"/>
</dbReference>
<gene>
    <name evidence="5" type="ORF">FEF27_09150</name>
</gene>
<evidence type="ECO:0000256" key="3">
    <source>
        <dbReference type="SAM" id="MobiDB-lite"/>
    </source>
</evidence>
<dbReference type="OrthoDB" id="9775849at2"/>
<dbReference type="Pfam" id="PF00294">
    <property type="entry name" value="PfkB"/>
    <property type="match status" value="1"/>
</dbReference>
<evidence type="ECO:0000256" key="1">
    <source>
        <dbReference type="ARBA" id="ARBA00022679"/>
    </source>
</evidence>
<evidence type="ECO:0000256" key="2">
    <source>
        <dbReference type="ARBA" id="ARBA00022777"/>
    </source>
</evidence>
<dbReference type="InterPro" id="IPR029056">
    <property type="entry name" value="Ribokinase-like"/>
</dbReference>
<sequence length="313" mass="31781">MSAHMTAATPALVVFGSVNQDVMLQVSEFPEPGQTVTARAVTRATGGKGANQAVAAALQGTATRMIGAVGDDAGGTAARAALQAAGVQTAELRRCAGAATGTAYISVRTDGENTIVVEPGANAQLSAADPSEESLAGARWALLSLEVPEAEAFRFAARAKAYGVQVALNASPALEGSLPEGLIDVLIVNEVEILDIAGAGWKQTADLAAAVGVQAVVVTRGGEGVDLFRRGQLPLHQPAEPAQVQDTTGCGGCVRRGHAGGADPRMQRGGGAGPGEYLRRPRSGAPRRDVRILQGLAPWGPVSLSGPLSGAWR</sequence>
<comment type="caution">
    <text evidence="5">The sequence shown here is derived from an EMBL/GenBank/DDBJ whole genome shotgun (WGS) entry which is preliminary data.</text>
</comment>
<dbReference type="AlphaFoldDB" id="A0A5R9A836"/>
<accession>A0A5R9A836</accession>
<dbReference type="GO" id="GO:0006796">
    <property type="term" value="P:phosphate-containing compound metabolic process"/>
    <property type="evidence" value="ECO:0007669"/>
    <property type="project" value="UniProtKB-ARBA"/>
</dbReference>
<dbReference type="InterPro" id="IPR011611">
    <property type="entry name" value="PfkB_dom"/>
</dbReference>
<dbReference type="Gene3D" id="3.40.1190.20">
    <property type="match status" value="1"/>
</dbReference>
<dbReference type="InterPro" id="IPR002139">
    <property type="entry name" value="Ribo/fructo_kinase"/>
</dbReference>